<dbReference type="InterPro" id="IPR019992">
    <property type="entry name" value="Mycoides_lipoprot_LppA/p72"/>
</dbReference>
<evidence type="ECO:0000256" key="2">
    <source>
        <dbReference type="SAM" id="SignalP"/>
    </source>
</evidence>
<keyword evidence="2" id="KW-0732">Signal</keyword>
<accession>A0AAX3TEL2</accession>
<evidence type="ECO:0000313" key="4">
    <source>
        <dbReference type="Proteomes" id="UP001178743"/>
    </source>
</evidence>
<feature type="compositionally biased region" description="Low complexity" evidence="1">
    <location>
        <begin position="24"/>
        <end position="56"/>
    </location>
</feature>
<proteinExistence type="predicted"/>
<gene>
    <name evidence="3" type="ORF">MFERI14822_00014</name>
</gene>
<feature type="compositionally biased region" description="Basic and acidic residues" evidence="1">
    <location>
        <begin position="112"/>
        <end position="124"/>
    </location>
</feature>
<dbReference type="NCBIfam" id="NF045959">
    <property type="entry name" value="LppA_rel_LP"/>
    <property type="match status" value="1"/>
</dbReference>
<sequence>MKKATKLLLSILPISSIGFLSVVSCSTNKPNSQKPNNQNKPNSNNTNTNDSSSSNQMNPKEPTFPSGSDNPSKPENKPDDGEKQPNTDPKKPDEPKEPETPKEPSGQPQGDDPIHDQPHRDKPSDQPVAPKVDFSDLDKIKKEISFQSIYFYTQRNAETALVDLQKDQSTLNTFFSKDYKHIFDKYYIQYLFHMGEKAINQKGIIEKLQIKFTDKKAGLSKTIEFTLSGFKKTENKIIKNNKDNYITKKENIDTMGNLYPSLVGYMLLYSQDPNQYKNLMETKNVINFEDLQNGNPSLFTDESPILNVATIKDYLFDYDLNLGELYKEKIVAVKYDDFNGILGLKVEIENRDHNPKTEKEPTIEKEFIFDNFRKVDLNDNKNNAFSVFLTQDKFKEMTKTGTLKTKIQELKSKNSLDKKELIQDSKTDFLKQQIFKNLLVDVTDNSHNAYKSQSTLSVGPNKTYKSILGLTGSMSIYPFHTMINKDSIKNIYVSITKESEKYKAKIEFEVNIPVFASTFSDLKSYATSGEDKTLVLKVSTNASID</sequence>
<dbReference type="EMBL" id="CP104008">
    <property type="protein sequence ID" value="WFQ92259.1"/>
    <property type="molecule type" value="Genomic_DNA"/>
</dbReference>
<organism evidence="3 4">
    <name type="scientific">Mycoplasma feriruminatoris</name>
    <dbReference type="NCBI Taxonomy" id="1179777"/>
    <lineage>
        <taxon>Bacteria</taxon>
        <taxon>Bacillati</taxon>
        <taxon>Mycoplasmatota</taxon>
        <taxon>Mollicutes</taxon>
        <taxon>Mycoplasmataceae</taxon>
        <taxon>Mycoplasma</taxon>
    </lineage>
</organism>
<dbReference type="NCBIfam" id="TIGR03490">
    <property type="entry name" value="Mycoplas_LppA"/>
    <property type="match status" value="1"/>
</dbReference>
<dbReference type="AlphaFoldDB" id="A0AAX3TEL2"/>
<feature type="compositionally biased region" description="Basic and acidic residues" evidence="1">
    <location>
        <begin position="72"/>
        <end position="102"/>
    </location>
</feature>
<feature type="region of interest" description="Disordered" evidence="1">
    <location>
        <begin position="24"/>
        <end position="134"/>
    </location>
</feature>
<evidence type="ECO:0000313" key="3">
    <source>
        <dbReference type="EMBL" id="WFQ92259.1"/>
    </source>
</evidence>
<reference evidence="3" key="1">
    <citation type="submission" date="2022-06" db="EMBL/GenBank/DDBJ databases">
        <title>Comparative genomic analysis of Mycoplasma feriruminatoris and the Mycoplasma mycoides cluster.</title>
        <authorList>
            <person name="Baby V."/>
            <person name="Ambroset C."/>
            <person name="Gaurivaud P."/>
            <person name="Boury C."/>
            <person name="Guichoux E."/>
            <person name="Lartigue C."/>
            <person name="Tardy F."/>
            <person name="Sirand-Pugnet P."/>
        </authorList>
    </citation>
    <scope>NUCLEOTIDE SEQUENCE</scope>
    <source>
        <strain evidence="3">L14822</strain>
    </source>
</reference>
<dbReference type="Proteomes" id="UP001178743">
    <property type="component" value="Chromosome"/>
</dbReference>
<dbReference type="RefSeq" id="WP_278307558.1">
    <property type="nucleotide sequence ID" value="NZ_CP104008.1"/>
</dbReference>
<dbReference type="PROSITE" id="PS51257">
    <property type="entry name" value="PROKAR_LIPOPROTEIN"/>
    <property type="match status" value="1"/>
</dbReference>
<name>A0AAX3TEL2_9MOLU</name>
<feature type="chain" id="PRO_5043567675" evidence="2">
    <location>
        <begin position="23"/>
        <end position="545"/>
    </location>
</feature>
<protein>
    <submittedName>
        <fullName evidence="3">Uncharacterized protein</fullName>
    </submittedName>
</protein>
<feature type="signal peptide" evidence="2">
    <location>
        <begin position="1"/>
        <end position="22"/>
    </location>
</feature>
<evidence type="ECO:0000256" key="1">
    <source>
        <dbReference type="SAM" id="MobiDB-lite"/>
    </source>
</evidence>